<dbReference type="EnsemblMetazoa" id="XM_030977757">
    <property type="protein sequence ID" value="XP_030833617"/>
    <property type="gene ID" value="LOC100892517"/>
</dbReference>
<dbReference type="GO" id="GO:0003847">
    <property type="term" value="F:1-alkyl-2-acetylglycerophosphocholine esterase activity"/>
    <property type="evidence" value="ECO:0000318"/>
    <property type="project" value="GO_Central"/>
</dbReference>
<dbReference type="KEGG" id="spu:100892517"/>
<dbReference type="PANTHER" id="PTHR10272:SF0">
    <property type="entry name" value="PLATELET-ACTIVATING FACTOR ACETYLHYDROLASE"/>
    <property type="match status" value="1"/>
</dbReference>
<evidence type="ECO:0000256" key="4">
    <source>
        <dbReference type="ARBA" id="ARBA00023098"/>
    </source>
</evidence>
<evidence type="ECO:0000313" key="9">
    <source>
        <dbReference type="Proteomes" id="UP000007110"/>
    </source>
</evidence>
<evidence type="ECO:0000256" key="6">
    <source>
        <dbReference type="PIRSR" id="PIRSR018169-1"/>
    </source>
</evidence>
<dbReference type="GeneID" id="100892517"/>
<keyword evidence="4 5" id="KW-0443">Lipid metabolism</keyword>
<feature type="compositionally biased region" description="Basic and acidic residues" evidence="7">
    <location>
        <begin position="397"/>
        <end position="407"/>
    </location>
</feature>
<name>A0A7M7NAH8_STRPU</name>
<keyword evidence="3 5" id="KW-0442">Lipid degradation</keyword>
<feature type="active site" description="Charge relay system" evidence="6">
    <location>
        <position position="260"/>
    </location>
</feature>
<dbReference type="InParanoid" id="A0A7M7NAH8"/>
<dbReference type="InterPro" id="IPR029058">
    <property type="entry name" value="AB_hydrolase_fold"/>
</dbReference>
<feature type="active site" description="Nucleophile" evidence="6">
    <location>
        <position position="237"/>
    </location>
</feature>
<feature type="compositionally biased region" description="Basic and acidic residues" evidence="7">
    <location>
        <begin position="423"/>
        <end position="444"/>
    </location>
</feature>
<reference evidence="9" key="1">
    <citation type="submission" date="2015-02" db="EMBL/GenBank/DDBJ databases">
        <title>Genome sequencing for Strongylocentrotus purpuratus.</title>
        <authorList>
            <person name="Murali S."/>
            <person name="Liu Y."/>
            <person name="Vee V."/>
            <person name="English A."/>
            <person name="Wang M."/>
            <person name="Skinner E."/>
            <person name="Han Y."/>
            <person name="Muzny D.M."/>
            <person name="Worley K.C."/>
            <person name="Gibbs R.A."/>
        </authorList>
    </citation>
    <scope>NUCLEOTIDE SEQUENCE</scope>
</reference>
<dbReference type="PIRSF" id="PIRSF018169">
    <property type="entry name" value="PAF_acetylhydrolase"/>
    <property type="match status" value="1"/>
</dbReference>
<organism evidence="8 9">
    <name type="scientific">Strongylocentrotus purpuratus</name>
    <name type="common">Purple sea urchin</name>
    <dbReference type="NCBI Taxonomy" id="7668"/>
    <lineage>
        <taxon>Eukaryota</taxon>
        <taxon>Metazoa</taxon>
        <taxon>Echinodermata</taxon>
        <taxon>Eleutherozoa</taxon>
        <taxon>Echinozoa</taxon>
        <taxon>Echinoidea</taxon>
        <taxon>Euechinoidea</taxon>
        <taxon>Echinacea</taxon>
        <taxon>Camarodonta</taxon>
        <taxon>Echinidea</taxon>
        <taxon>Strongylocentrotidae</taxon>
        <taxon>Strongylocentrotus</taxon>
    </lineage>
</organism>
<dbReference type="Gene3D" id="3.40.50.1820">
    <property type="entry name" value="alpha/beta hydrolase"/>
    <property type="match status" value="1"/>
</dbReference>
<dbReference type="AlphaFoldDB" id="A0A7M7NAH8"/>
<evidence type="ECO:0000256" key="1">
    <source>
        <dbReference type="ARBA" id="ARBA00013201"/>
    </source>
</evidence>
<dbReference type="GO" id="GO:0016042">
    <property type="term" value="P:lipid catabolic process"/>
    <property type="evidence" value="ECO:0007669"/>
    <property type="project" value="UniProtKB-KW"/>
</dbReference>
<dbReference type="FunCoup" id="A0A7M7NAH8">
    <property type="interactions" value="109"/>
</dbReference>
<dbReference type="OMA" id="DKWPIVV"/>
<dbReference type="Proteomes" id="UP000007110">
    <property type="component" value="Unassembled WGS sequence"/>
</dbReference>
<feature type="region of interest" description="Disordered" evidence="7">
    <location>
        <begin position="397"/>
        <end position="444"/>
    </location>
</feature>
<proteinExistence type="predicted"/>
<dbReference type="Pfam" id="PF03403">
    <property type="entry name" value="PAF-AH_p_II"/>
    <property type="match status" value="1"/>
</dbReference>
<sequence length="444" mass="49532">MASRSQGRSPRRIPAGSGPYGVGCGDIMAGLSTSGVFFRLFYPMEKTSGGPPKKARPPWLLGSQYAKGYGAVAGKKLAGVTLKWLLSKVTLPVWWHGKLSESKTKYPVIIFSHGLGGCRTTYTSICMDIASHGCIVAAVEHRDQSACASFIINNNNSNGTANELDQQWITYHKAAYEEQELRTRQVNQRKDECIAVLDYLQDLDEGGHLENDLDPDMDLTVFQGHLDLNDVALCGHSFGGATTIACLSRDDRFKCGVAFDAWMFPLDESHLDVKQPLFFINTEKFQWKANITRMLSLVPDIHASSGPRRMVTVRGTVHQSQSDFSLIVPQFLAKLTSARGPLDPYVAMATNNFAAIRFLSNYLDLQFGDETDGPVSSSDDLIMIGTNVCLLDVEEKEQRKENGERRGSLIRRSLRLKRRKSRSPKENEERESERKEKTEEQRGD</sequence>
<feature type="compositionally biased region" description="Basic residues" evidence="7">
    <location>
        <begin position="408"/>
        <end position="422"/>
    </location>
</feature>
<feature type="active site" description="Charge relay system" evidence="6">
    <location>
        <position position="318"/>
    </location>
</feature>
<dbReference type="InterPro" id="IPR016715">
    <property type="entry name" value="PAF_acetylhydro_eukaryote"/>
</dbReference>
<protein>
    <recommendedName>
        <fullName evidence="1 5">1-alkyl-2-acetylglycerophosphocholine esterase</fullName>
        <ecNumber evidence="1 5">3.1.1.47</ecNumber>
    </recommendedName>
</protein>
<dbReference type="RefSeq" id="XP_030833617.1">
    <property type="nucleotide sequence ID" value="XM_030977757.1"/>
</dbReference>
<dbReference type="PANTHER" id="PTHR10272">
    <property type="entry name" value="PLATELET-ACTIVATING FACTOR ACETYLHYDROLASE"/>
    <property type="match status" value="1"/>
</dbReference>
<keyword evidence="9" id="KW-1185">Reference proteome</keyword>
<dbReference type="OrthoDB" id="2363873at2759"/>
<dbReference type="EC" id="3.1.1.47" evidence="1 5"/>
<keyword evidence="2 5" id="KW-0378">Hydrolase</keyword>
<evidence type="ECO:0000313" key="8">
    <source>
        <dbReference type="EnsemblMetazoa" id="XP_030833617"/>
    </source>
</evidence>
<comment type="catalytic activity">
    <reaction evidence="5">
        <text>a 1-O-alkyl-2-acetyl-sn-glycero-3-phosphocholine + H2O = a 1-O-alkyl-sn-glycero-3-phosphocholine + acetate + H(+)</text>
        <dbReference type="Rhea" id="RHEA:17777"/>
        <dbReference type="ChEBI" id="CHEBI:15377"/>
        <dbReference type="ChEBI" id="CHEBI:15378"/>
        <dbReference type="ChEBI" id="CHEBI:30089"/>
        <dbReference type="ChEBI" id="CHEBI:30909"/>
        <dbReference type="ChEBI" id="CHEBI:36707"/>
        <dbReference type="EC" id="3.1.1.47"/>
    </reaction>
</comment>
<reference evidence="8" key="2">
    <citation type="submission" date="2021-01" db="UniProtKB">
        <authorList>
            <consortium name="EnsemblMetazoa"/>
        </authorList>
    </citation>
    <scope>IDENTIFICATION</scope>
</reference>
<evidence type="ECO:0000256" key="3">
    <source>
        <dbReference type="ARBA" id="ARBA00022963"/>
    </source>
</evidence>
<evidence type="ECO:0000256" key="2">
    <source>
        <dbReference type="ARBA" id="ARBA00022801"/>
    </source>
</evidence>
<accession>A0A7M7NAH8</accession>
<dbReference type="FunFam" id="3.40.50.1820:FF:001167">
    <property type="entry name" value="1-alkyl-2-acetylglycerophosphocholine esterase"/>
    <property type="match status" value="1"/>
</dbReference>
<evidence type="ECO:0000256" key="5">
    <source>
        <dbReference type="PIRNR" id="PIRNR018169"/>
    </source>
</evidence>
<dbReference type="SUPFAM" id="SSF53474">
    <property type="entry name" value="alpha/beta-Hydrolases"/>
    <property type="match status" value="1"/>
</dbReference>
<evidence type="ECO:0000256" key="7">
    <source>
        <dbReference type="SAM" id="MobiDB-lite"/>
    </source>
</evidence>